<dbReference type="AlphaFoldDB" id="A0A3S0JRZ4"/>
<keyword evidence="1" id="KW-0732">Signal</keyword>
<sequence>MKKTLLLTTLATILFGAATTNAIAAGDSVGNFSWVGTVPMADSGDWTFHNLNGDNDFANSPMEFEKAVSGNSDLYDVLVAQQHIFDVVSSTDNTVHPATSYNLVLNSLTYSGEDGIATDGTGLFVVSLDNAPMTLNDEVGGLSGDEHQINISGTDIPAQMGDRMEVNAQLLIKDVL</sequence>
<dbReference type="Proteomes" id="UP000282060">
    <property type="component" value="Unassembled WGS sequence"/>
</dbReference>
<dbReference type="RefSeq" id="WP_126507796.1">
    <property type="nucleotide sequence ID" value="NZ_RXNV01000015.1"/>
</dbReference>
<dbReference type="EMBL" id="RXNV01000015">
    <property type="protein sequence ID" value="RTR27711.1"/>
    <property type="molecule type" value="Genomic_DNA"/>
</dbReference>
<proteinExistence type="predicted"/>
<feature type="signal peptide" evidence="1">
    <location>
        <begin position="1"/>
        <end position="24"/>
    </location>
</feature>
<accession>A0A3S0JRZ4</accession>
<organism evidence="2 3">
    <name type="scientific">Shewanella atlantica</name>
    <dbReference type="NCBI Taxonomy" id="271099"/>
    <lineage>
        <taxon>Bacteria</taxon>
        <taxon>Pseudomonadati</taxon>
        <taxon>Pseudomonadota</taxon>
        <taxon>Gammaproteobacteria</taxon>
        <taxon>Alteromonadales</taxon>
        <taxon>Shewanellaceae</taxon>
        <taxon>Shewanella</taxon>
    </lineage>
</organism>
<comment type="caution">
    <text evidence="2">The sequence shown here is derived from an EMBL/GenBank/DDBJ whole genome shotgun (WGS) entry which is preliminary data.</text>
</comment>
<gene>
    <name evidence="2" type="ORF">EKG39_20130</name>
</gene>
<protein>
    <submittedName>
        <fullName evidence="2">Uncharacterized protein</fullName>
    </submittedName>
</protein>
<keyword evidence="3" id="KW-1185">Reference proteome</keyword>
<evidence type="ECO:0000313" key="2">
    <source>
        <dbReference type="EMBL" id="RTR27711.1"/>
    </source>
</evidence>
<evidence type="ECO:0000256" key="1">
    <source>
        <dbReference type="SAM" id="SignalP"/>
    </source>
</evidence>
<reference evidence="2 3" key="1">
    <citation type="submission" date="2018-12" db="EMBL/GenBank/DDBJ databases">
        <authorList>
            <person name="Yu L."/>
        </authorList>
    </citation>
    <scope>NUCLEOTIDE SEQUENCE [LARGE SCALE GENOMIC DNA]</scope>
    <source>
        <strain evidence="2 3">HAW-EB5</strain>
    </source>
</reference>
<name>A0A3S0JRZ4_9GAMM</name>
<evidence type="ECO:0000313" key="3">
    <source>
        <dbReference type="Proteomes" id="UP000282060"/>
    </source>
</evidence>
<feature type="chain" id="PRO_5018617396" evidence="1">
    <location>
        <begin position="25"/>
        <end position="176"/>
    </location>
</feature>